<accession>A0ABV0X7Y3</accession>
<comment type="caution">
    <text evidence="1">The sequence shown here is derived from an EMBL/GenBank/DDBJ whole genome shotgun (WGS) entry which is preliminary data.</text>
</comment>
<organism evidence="1 2">
    <name type="scientific">Xenotaenia resolanae</name>
    <dbReference type="NCBI Taxonomy" id="208358"/>
    <lineage>
        <taxon>Eukaryota</taxon>
        <taxon>Metazoa</taxon>
        <taxon>Chordata</taxon>
        <taxon>Craniata</taxon>
        <taxon>Vertebrata</taxon>
        <taxon>Euteleostomi</taxon>
        <taxon>Actinopterygii</taxon>
        <taxon>Neopterygii</taxon>
        <taxon>Teleostei</taxon>
        <taxon>Neoteleostei</taxon>
        <taxon>Acanthomorphata</taxon>
        <taxon>Ovalentaria</taxon>
        <taxon>Atherinomorphae</taxon>
        <taxon>Cyprinodontiformes</taxon>
        <taxon>Goodeidae</taxon>
        <taxon>Xenotaenia</taxon>
    </lineage>
</organism>
<keyword evidence="2" id="KW-1185">Reference proteome</keyword>
<evidence type="ECO:0000313" key="2">
    <source>
        <dbReference type="Proteomes" id="UP001444071"/>
    </source>
</evidence>
<protein>
    <submittedName>
        <fullName evidence="1">Uncharacterized protein</fullName>
    </submittedName>
</protein>
<dbReference type="Proteomes" id="UP001444071">
    <property type="component" value="Unassembled WGS sequence"/>
</dbReference>
<name>A0ABV0X7Y3_9TELE</name>
<evidence type="ECO:0000313" key="1">
    <source>
        <dbReference type="EMBL" id="MEQ2277454.1"/>
    </source>
</evidence>
<proteinExistence type="predicted"/>
<gene>
    <name evidence="1" type="ORF">XENORESO_002883</name>
</gene>
<dbReference type="EMBL" id="JAHRIM010091573">
    <property type="protein sequence ID" value="MEQ2277454.1"/>
    <property type="molecule type" value="Genomic_DNA"/>
</dbReference>
<reference evidence="1 2" key="1">
    <citation type="submission" date="2021-06" db="EMBL/GenBank/DDBJ databases">
        <authorList>
            <person name="Palmer J.M."/>
        </authorList>
    </citation>
    <scope>NUCLEOTIDE SEQUENCE [LARGE SCALE GENOMIC DNA]</scope>
    <source>
        <strain evidence="1 2">XR_2019</strain>
        <tissue evidence="1">Muscle</tissue>
    </source>
</reference>
<sequence>MSPKPLSAVLKKLIKRLYLNDFPCGNGPWRPTKDDPDGIEKESIDDLLYLLRCPQSPWRHEDVSWSPQASELRELAVLEPRRLNTDFIHNYFTTLIIRGRDGRRGPGPYLQQSLGGTPGLHLGQVAEKAKAGF</sequence>